<gene>
    <name evidence="1" type="ORF">U9M48_040906</name>
</gene>
<evidence type="ECO:0000313" key="1">
    <source>
        <dbReference type="EMBL" id="WVZ95102.1"/>
    </source>
</evidence>
<protein>
    <submittedName>
        <fullName evidence="1">Uncharacterized protein</fullName>
    </submittedName>
</protein>
<evidence type="ECO:0000313" key="2">
    <source>
        <dbReference type="Proteomes" id="UP001341281"/>
    </source>
</evidence>
<name>A0AAQ3US30_PASNO</name>
<proteinExistence type="predicted"/>
<dbReference type="AlphaFoldDB" id="A0AAQ3US30"/>
<reference evidence="1 2" key="1">
    <citation type="submission" date="2024-02" db="EMBL/GenBank/DDBJ databases">
        <title>High-quality chromosome-scale genome assembly of Pensacola bahiagrass (Paspalum notatum Flugge var. saurae).</title>
        <authorList>
            <person name="Vega J.M."/>
            <person name="Podio M."/>
            <person name="Orjuela J."/>
            <person name="Siena L.A."/>
            <person name="Pessino S.C."/>
            <person name="Combes M.C."/>
            <person name="Mariac C."/>
            <person name="Albertini E."/>
            <person name="Pupilli F."/>
            <person name="Ortiz J.P.A."/>
            <person name="Leblanc O."/>
        </authorList>
    </citation>
    <scope>NUCLEOTIDE SEQUENCE [LARGE SCALE GENOMIC DNA]</scope>
    <source>
        <strain evidence="1">R1</strain>
        <tissue evidence="1">Leaf</tissue>
    </source>
</reference>
<accession>A0AAQ3US30</accession>
<dbReference type="Proteomes" id="UP001341281">
    <property type="component" value="Chromosome 09"/>
</dbReference>
<sequence>MKRPRTLRSFFSPAITPVILAPSQENVNINLQQPVETGASIDAHASADASVDASIVDTPIFDAPAAIDVDAPIETPATASNEEVEFNSSKIIVDPGLQKPIEEFYSGTGTIDE</sequence>
<organism evidence="1 2">
    <name type="scientific">Paspalum notatum var. saurae</name>
    <dbReference type="NCBI Taxonomy" id="547442"/>
    <lineage>
        <taxon>Eukaryota</taxon>
        <taxon>Viridiplantae</taxon>
        <taxon>Streptophyta</taxon>
        <taxon>Embryophyta</taxon>
        <taxon>Tracheophyta</taxon>
        <taxon>Spermatophyta</taxon>
        <taxon>Magnoliopsida</taxon>
        <taxon>Liliopsida</taxon>
        <taxon>Poales</taxon>
        <taxon>Poaceae</taxon>
        <taxon>PACMAD clade</taxon>
        <taxon>Panicoideae</taxon>
        <taxon>Andropogonodae</taxon>
        <taxon>Paspaleae</taxon>
        <taxon>Paspalinae</taxon>
        <taxon>Paspalum</taxon>
    </lineage>
</organism>
<keyword evidence="2" id="KW-1185">Reference proteome</keyword>
<dbReference type="EMBL" id="CP144753">
    <property type="protein sequence ID" value="WVZ95102.1"/>
    <property type="molecule type" value="Genomic_DNA"/>
</dbReference>